<name>A0A382SXK3_9ZZZZ</name>
<dbReference type="EMBL" id="UINC01132261">
    <property type="protein sequence ID" value="SVD14463.1"/>
    <property type="molecule type" value="Genomic_DNA"/>
</dbReference>
<organism evidence="1">
    <name type="scientific">marine metagenome</name>
    <dbReference type="NCBI Taxonomy" id="408172"/>
    <lineage>
        <taxon>unclassified sequences</taxon>
        <taxon>metagenomes</taxon>
        <taxon>ecological metagenomes</taxon>
    </lineage>
</organism>
<accession>A0A382SXK3</accession>
<dbReference type="SUPFAM" id="SSF51569">
    <property type="entry name" value="Aldolase"/>
    <property type="match status" value="1"/>
</dbReference>
<dbReference type="InterPro" id="IPR013785">
    <property type="entry name" value="Aldolase_TIM"/>
</dbReference>
<evidence type="ECO:0008006" key="2">
    <source>
        <dbReference type="Google" id="ProtNLM"/>
    </source>
</evidence>
<proteinExistence type="predicted"/>
<feature type="non-terminal residue" evidence="1">
    <location>
        <position position="80"/>
    </location>
</feature>
<feature type="non-terminal residue" evidence="1">
    <location>
        <position position="1"/>
    </location>
</feature>
<dbReference type="Gene3D" id="3.20.20.70">
    <property type="entry name" value="Aldolase class I"/>
    <property type="match status" value="1"/>
</dbReference>
<dbReference type="AlphaFoldDB" id="A0A382SXK3"/>
<protein>
    <recommendedName>
        <fullName evidence="2">Dihydrodipicolinate synthase family protein</fullName>
    </recommendedName>
</protein>
<dbReference type="GO" id="GO:0016829">
    <property type="term" value="F:lyase activity"/>
    <property type="evidence" value="ECO:0007669"/>
    <property type="project" value="InterPro"/>
</dbReference>
<gene>
    <name evidence="1" type="ORF">METZ01_LOCUS367317</name>
</gene>
<evidence type="ECO:0000313" key="1">
    <source>
        <dbReference type="EMBL" id="SVD14463.1"/>
    </source>
</evidence>
<reference evidence="1" key="1">
    <citation type="submission" date="2018-05" db="EMBL/GenBank/DDBJ databases">
        <authorList>
            <person name="Lanie J.A."/>
            <person name="Ng W.-L."/>
            <person name="Kazmierczak K.M."/>
            <person name="Andrzejewski T.M."/>
            <person name="Davidsen T.M."/>
            <person name="Wayne K.J."/>
            <person name="Tettelin H."/>
            <person name="Glass J.I."/>
            <person name="Rusch D."/>
            <person name="Podicherti R."/>
            <person name="Tsui H.-C.T."/>
            <person name="Winkler M.E."/>
        </authorList>
    </citation>
    <scope>NUCLEOTIDE SEQUENCE</scope>
</reference>
<dbReference type="InterPro" id="IPR002220">
    <property type="entry name" value="DapA-like"/>
</dbReference>
<dbReference type="Pfam" id="PF00701">
    <property type="entry name" value="DHDPS"/>
    <property type="match status" value="1"/>
</dbReference>
<sequence>LDKKIEAMTSLIDNGFNSDNLLPGTGLTSIEETIKLSKHANRLKMSGVLILPSCYYRNLTNQGLIDYYSNIVDSVANQGL</sequence>